<dbReference type="AlphaFoldDB" id="A0A1Y5PN87"/>
<feature type="signal peptide" evidence="1">
    <location>
        <begin position="1"/>
        <end position="22"/>
    </location>
</feature>
<evidence type="ECO:0000256" key="1">
    <source>
        <dbReference type="SAM" id="SignalP"/>
    </source>
</evidence>
<gene>
    <name evidence="2" type="ORF">SPPYR_0392</name>
</gene>
<feature type="chain" id="PRO_5012328296" evidence="1">
    <location>
        <begin position="23"/>
        <end position="168"/>
    </location>
</feature>
<proteinExistence type="predicted"/>
<accession>A0A1Y5PN87</accession>
<evidence type="ECO:0000313" key="2">
    <source>
        <dbReference type="EMBL" id="SBV31512.1"/>
    </source>
</evidence>
<name>A0A1Y5PN87_9SPHN</name>
<dbReference type="KEGG" id="sphu:SPPYR_0392"/>
<dbReference type="EMBL" id="LT598653">
    <property type="protein sequence ID" value="SBV31512.1"/>
    <property type="molecule type" value="Genomic_DNA"/>
</dbReference>
<reference evidence="2" key="1">
    <citation type="submission" date="2016-03" db="EMBL/GenBank/DDBJ databases">
        <authorList>
            <person name="Ploux O."/>
        </authorList>
    </citation>
    <scope>NUCLEOTIDE SEQUENCE</scope>
    <source>
        <strain evidence="2">UC10</strain>
    </source>
</reference>
<organism evidence="2">
    <name type="scientific">uncultured Sphingopyxis sp</name>
    <dbReference type="NCBI Taxonomy" id="310581"/>
    <lineage>
        <taxon>Bacteria</taxon>
        <taxon>Pseudomonadati</taxon>
        <taxon>Pseudomonadota</taxon>
        <taxon>Alphaproteobacteria</taxon>
        <taxon>Sphingomonadales</taxon>
        <taxon>Sphingomonadaceae</taxon>
        <taxon>Sphingopyxis</taxon>
        <taxon>environmental samples</taxon>
    </lineage>
</organism>
<sequence>MRRAPLLAFAMLGLAFASPAMAQQAGTAMTVESGGRAKGCVEWSHQTLAKPSPSSPERQLVYFRLVNKCGREVSVMLASQTADYAQRVGDKGGIVLEAGQNYGDARTIRNYIFFNPPKDRFLNFWVFQSDRRFSAAISPDMNRCVPGFQPVRNSKRRYPACPPAFRYR</sequence>
<dbReference type="RefSeq" id="WP_295323075.1">
    <property type="nucleotide sequence ID" value="NZ_LT598653.1"/>
</dbReference>
<protein>
    <submittedName>
        <fullName evidence="2">Uncharacterized protein</fullName>
    </submittedName>
</protein>
<keyword evidence="1" id="KW-0732">Signal</keyword>